<reference evidence="2 3" key="1">
    <citation type="submission" date="2019-08" db="EMBL/GenBank/DDBJ databases">
        <title>Hyperibacter terrae gen. nov., sp. nov. and Hyperibacter viscosus sp. nov., two new members in the family Rhodospirillaceae isolated from the rhizosphere of Hypericum perforatum.</title>
        <authorList>
            <person name="Noviana Z."/>
        </authorList>
    </citation>
    <scope>NUCLEOTIDE SEQUENCE [LARGE SCALE GENOMIC DNA]</scope>
    <source>
        <strain evidence="2 3">R5913</strain>
    </source>
</reference>
<dbReference type="Pfam" id="PF13452">
    <property type="entry name" value="FAS1_DH_region"/>
    <property type="match status" value="1"/>
</dbReference>
<evidence type="ECO:0000313" key="3">
    <source>
        <dbReference type="Proteomes" id="UP000326202"/>
    </source>
</evidence>
<dbReference type="KEGG" id="htq:FRZ44_08670"/>
<name>A0A5J6MH22_9PROT</name>
<dbReference type="PANTHER" id="PTHR28152:SF1">
    <property type="entry name" value="HYDROXYACYL-THIOESTER DEHYDRATASE TYPE 2, MITOCHONDRIAL"/>
    <property type="match status" value="1"/>
</dbReference>
<organism evidence="2 3">
    <name type="scientific">Hypericibacter terrae</name>
    <dbReference type="NCBI Taxonomy" id="2602015"/>
    <lineage>
        <taxon>Bacteria</taxon>
        <taxon>Pseudomonadati</taxon>
        <taxon>Pseudomonadota</taxon>
        <taxon>Alphaproteobacteria</taxon>
        <taxon>Rhodospirillales</taxon>
        <taxon>Dongiaceae</taxon>
        <taxon>Hypericibacter</taxon>
    </lineage>
</organism>
<keyword evidence="3" id="KW-1185">Reference proteome</keyword>
<dbReference type="GO" id="GO:0019171">
    <property type="term" value="F:(3R)-hydroxyacyl-[acyl-carrier-protein] dehydratase activity"/>
    <property type="evidence" value="ECO:0007669"/>
    <property type="project" value="TreeGrafter"/>
</dbReference>
<dbReference type="InterPro" id="IPR029069">
    <property type="entry name" value="HotDog_dom_sf"/>
</dbReference>
<dbReference type="InterPro" id="IPR052741">
    <property type="entry name" value="Mitochondrial_HTD2"/>
</dbReference>
<gene>
    <name evidence="2" type="ORF">FRZ44_08670</name>
</gene>
<proteinExistence type="predicted"/>
<dbReference type="SUPFAM" id="SSF54637">
    <property type="entry name" value="Thioesterase/thiol ester dehydrase-isomerase"/>
    <property type="match status" value="1"/>
</dbReference>
<dbReference type="RefSeq" id="WP_151176020.1">
    <property type="nucleotide sequence ID" value="NZ_CP042906.1"/>
</dbReference>
<evidence type="ECO:0000259" key="1">
    <source>
        <dbReference type="Pfam" id="PF13452"/>
    </source>
</evidence>
<dbReference type="EMBL" id="CP042906">
    <property type="protein sequence ID" value="QEX15580.1"/>
    <property type="molecule type" value="Genomic_DNA"/>
</dbReference>
<feature type="domain" description="FAS1-like dehydratase" evidence="1">
    <location>
        <begin position="27"/>
        <end position="148"/>
    </location>
</feature>
<accession>A0A5J6MH22</accession>
<dbReference type="PANTHER" id="PTHR28152">
    <property type="entry name" value="HYDROXYACYL-THIOESTER DEHYDRATASE TYPE 2, MITOCHONDRIAL"/>
    <property type="match status" value="1"/>
</dbReference>
<dbReference type="Proteomes" id="UP000326202">
    <property type="component" value="Chromosome"/>
</dbReference>
<dbReference type="AlphaFoldDB" id="A0A5J6MH22"/>
<protein>
    <recommendedName>
        <fullName evidence="1">FAS1-like dehydratase domain-containing protein</fullName>
    </recommendedName>
</protein>
<evidence type="ECO:0000313" key="2">
    <source>
        <dbReference type="EMBL" id="QEX15580.1"/>
    </source>
</evidence>
<dbReference type="Gene3D" id="3.10.129.10">
    <property type="entry name" value="Hotdog Thioesterase"/>
    <property type="match status" value="2"/>
</dbReference>
<dbReference type="OrthoDB" id="7183822at2"/>
<sequence>MNGETKATDGVGKPFAEWIGRRTEQQDIVTPRLDSSYRAIFDPHLAAVDAGAAPLGLHWCLSPRIAGMAELGPDGHPAKNRDLPPVPQPRRMWAGGAIETFDSLRVGDHVRLVSTITDVTFKQGRSGSLCFVTVSHDYLTERGLAIRDRQDAVYREAAKLPPAGSAGDKIGSPRVPRRSWPIETSPTFLFRYSAITFNGHRIHYDEPYATGVEGYPGLVVHGPLQATLLFNRAAIEGGRVPKRFDYRGLSPAIVGEPLAVCAGEENLFWTQGPSGRVYMEAAVTYS</sequence>
<dbReference type="InterPro" id="IPR039569">
    <property type="entry name" value="FAS1-like_DH_region"/>
</dbReference>